<dbReference type="EMBL" id="BRPB01000054">
    <property type="protein sequence ID" value="GLA51854.1"/>
    <property type="molecule type" value="Genomic_DNA"/>
</dbReference>
<dbReference type="VEuPathDB" id="FungiDB:ASPNIDRAFT2_35593"/>
<reference evidence="3" key="2">
    <citation type="submission" date="2019-02" db="EMBL/GenBank/DDBJ databases">
        <title>FDA dAtabase for Regulatory Grade micrObial Sequences (FDA-ARGOS): Supporting development and validation of Infectious Disease Dx tests.</title>
        <authorList>
            <person name="Kerrigan L."/>
            <person name="Tallon L.J."/>
            <person name="Sadzewicz L."/>
            <person name="Sengamalay N."/>
            <person name="Ott S."/>
            <person name="Godinez A."/>
            <person name="Nagaraj S."/>
            <person name="Vavikolanu K."/>
            <person name="Vyas G."/>
            <person name="Nadendla S."/>
            <person name="Aluvathingal J."/>
            <person name="Sichtig H."/>
        </authorList>
    </citation>
    <scope>NUCLEOTIDE SEQUENCE</scope>
    <source>
        <strain evidence="3">FDAARGOS_311</strain>
    </source>
</reference>
<reference evidence="4" key="1">
    <citation type="submission" date="2018-10" db="EMBL/GenBank/DDBJ databases">
        <title>FDA dAtabase for Regulatory Grade micrObial Sequences (FDA-ARGOS): Supporting development and validation of Infectious Disease Dx tests.</title>
        <authorList>
            <person name="Kerrigan L."/>
            <person name="Tallon L."/>
            <person name="Sadzewicz L."/>
            <person name="Sengamalay N."/>
            <person name="Ott S."/>
            <person name="Godinez A."/>
            <person name="Nagaraj S."/>
            <person name="Vavikolanu K."/>
            <person name="Nadendla S."/>
            <person name="George J."/>
            <person name="Sichtig H."/>
        </authorList>
    </citation>
    <scope>NUCLEOTIDE SEQUENCE [LARGE SCALE GENOMIC DNA]</scope>
    <source>
        <strain evidence="4">FDAARGOS_311</strain>
    </source>
</reference>
<feature type="repeat" description="WD" evidence="1">
    <location>
        <begin position="541"/>
        <end position="582"/>
    </location>
</feature>
<evidence type="ECO:0000256" key="1">
    <source>
        <dbReference type="PROSITE-ProRule" id="PRU00221"/>
    </source>
</evidence>
<dbReference type="InterPro" id="IPR011047">
    <property type="entry name" value="Quinoprotein_ADH-like_sf"/>
</dbReference>
<dbReference type="AlphaFoldDB" id="A0A505II77"/>
<dbReference type="InterPro" id="IPR001680">
    <property type="entry name" value="WD40_rpt"/>
</dbReference>
<gene>
    <name evidence="2" type="ORF">AnigIFM63604_008479</name>
    <name evidence="3" type="ORF">CAN33_0047265</name>
</gene>
<feature type="repeat" description="WD" evidence="1">
    <location>
        <begin position="110"/>
        <end position="142"/>
    </location>
</feature>
<evidence type="ECO:0000313" key="2">
    <source>
        <dbReference type="EMBL" id="GLA51854.1"/>
    </source>
</evidence>
<comment type="caution">
    <text evidence="3">The sequence shown here is derived from an EMBL/GenBank/DDBJ whole genome shotgun (WGS) entry which is preliminary data.</text>
</comment>
<dbReference type="SMART" id="SM00320">
    <property type="entry name" value="WD40"/>
    <property type="match status" value="8"/>
</dbReference>
<dbReference type="VEuPathDB" id="FungiDB:An01g12060"/>
<sequence>MRHSRTAIEKAPLQVYISALIYTPEQSLVRKQYENAIPEWIIEPPAMRKSWSPLLQTLGGYEALSDISDVCKGLALSPDGKLLATSKVEIWDTTTGTLLNTLKPMGIGCSVSFSRDGKEVISLSKEGNVRVWDVSSGRLIKQIKSPMQGQWALAQTFSIDRARAASYSLGGTHLLLDIKQWNVTKSFKPHESKLLSMALSPNGELLATLCTKGTVRVWNTTDATLDHSIEAGDPKRISTGKVAFCPTEDVIAVLWARTISVWCLKTHHKLKSFFVDDVRDLTFSQDSKTLISSGLDQQQKGKVKWWDWASGTEVKTTYGGGQLLQLSPDGRLLASAQDYQSDQRNLIKVWDATSGDLLQALDDSTSPAQEGIRLWDLTGKPVNKNSMRQFSSSHIYQLYLAPDHNSVAVMSDCIFLCNVRTKSPAMEVESWFPHKALFSPDGRLFANHTKSSDQVWSMDTGKLVCILPKTSWEDSEFAFSPNGDIFAQAVWIRGSPDLMMNDSEIKPDLEEQPPQRDFGYDRESYSINLWNRKTREIGPVLNGSGCNISSLSFSPDGELLAVTLPDRGISIWSLSSGKLKTMLLISDSDGNISHTAWSPDNTHLASVSGNGTVLLWDTVTWTLRRLIGDYLGGERHTPRAIAFSPDGTLLASGWTRGFSSWGPHSPESGTSLWDVKTGILIGTRGVAASRQILCFSANGTSIMTDIGRADVRSFYKGSEYASSRDLAVFEDEWARIGNEAILLPNDYHATCAAATDDDLLIMGHASGKVTFLRAKAPED</sequence>
<evidence type="ECO:0000313" key="3">
    <source>
        <dbReference type="EMBL" id="TPR11148.1"/>
    </source>
</evidence>
<protein>
    <submittedName>
        <fullName evidence="3">Major Facilitator Superfamily protein</fullName>
    </submittedName>
</protein>
<organism evidence="3 4">
    <name type="scientific">Aspergillus niger</name>
    <dbReference type="NCBI Taxonomy" id="5061"/>
    <lineage>
        <taxon>Eukaryota</taxon>
        <taxon>Fungi</taxon>
        <taxon>Dikarya</taxon>
        <taxon>Ascomycota</taxon>
        <taxon>Pezizomycotina</taxon>
        <taxon>Eurotiomycetes</taxon>
        <taxon>Eurotiomycetidae</taxon>
        <taxon>Eurotiales</taxon>
        <taxon>Aspergillaceae</taxon>
        <taxon>Aspergillus</taxon>
        <taxon>Aspergillus subgen. Circumdati</taxon>
    </lineage>
</organism>
<feature type="repeat" description="WD" evidence="1">
    <location>
        <begin position="585"/>
        <end position="617"/>
    </location>
</feature>
<dbReference type="VEuPathDB" id="FungiDB:M747DRAFT_357424"/>
<dbReference type="InterPro" id="IPR015943">
    <property type="entry name" value="WD40/YVTN_repeat-like_dom_sf"/>
</dbReference>
<keyword evidence="1" id="KW-0853">WD repeat</keyword>
<dbReference type="InterPro" id="IPR036322">
    <property type="entry name" value="WD40_repeat_dom_sf"/>
</dbReference>
<dbReference type="Proteomes" id="UP001144191">
    <property type="component" value="Unassembled WGS sequence"/>
</dbReference>
<dbReference type="Gene3D" id="2.130.10.10">
    <property type="entry name" value="YVTN repeat-like/Quinoprotein amine dehydrogenase"/>
    <property type="match status" value="4"/>
</dbReference>
<feature type="repeat" description="WD" evidence="1">
    <location>
        <begin position="187"/>
        <end position="228"/>
    </location>
</feature>
<evidence type="ECO:0000313" key="4">
    <source>
        <dbReference type="Proteomes" id="UP000197666"/>
    </source>
</evidence>
<dbReference type="PROSITE" id="PS50082">
    <property type="entry name" value="WD_REPEATS_2"/>
    <property type="match status" value="4"/>
</dbReference>
<dbReference type="PANTHER" id="PTHR19879:SF9">
    <property type="entry name" value="TRANSCRIPTION INITIATION FACTOR TFIID SUBUNIT 5"/>
    <property type="match status" value="1"/>
</dbReference>
<dbReference type="SUPFAM" id="SSF50998">
    <property type="entry name" value="Quinoprotein alcohol dehydrogenase-like"/>
    <property type="match status" value="1"/>
</dbReference>
<proteinExistence type="predicted"/>
<dbReference type="EMBL" id="NKJJ02000004">
    <property type="protein sequence ID" value="TPR11148.1"/>
    <property type="molecule type" value="Genomic_DNA"/>
</dbReference>
<dbReference type="Proteomes" id="UP000197666">
    <property type="component" value="Unassembled WGS sequence"/>
</dbReference>
<dbReference type="Pfam" id="PF00400">
    <property type="entry name" value="WD40"/>
    <property type="match status" value="4"/>
</dbReference>
<reference evidence="2" key="3">
    <citation type="submission" date="2022-07" db="EMBL/GenBank/DDBJ databases">
        <title>Taxonomy of Aspergillus series Nigri: significant species reduction supported by multi-species coalescent approaches.</title>
        <authorList>
            <person name="Bian C."/>
            <person name="Kusuya Y."/>
            <person name="Sklenar F."/>
            <person name="D'hooge E."/>
            <person name="Yaguchi T."/>
            <person name="Takahashi H."/>
            <person name="Hubka V."/>
        </authorList>
    </citation>
    <scope>NUCLEOTIDE SEQUENCE</scope>
    <source>
        <strain evidence="2">IFM 63604</strain>
    </source>
</reference>
<name>A0A505II77_ASPNG</name>
<dbReference type="SUPFAM" id="SSF50978">
    <property type="entry name" value="WD40 repeat-like"/>
    <property type="match status" value="1"/>
</dbReference>
<dbReference type="PROSITE" id="PS50294">
    <property type="entry name" value="WD_REPEATS_REGION"/>
    <property type="match status" value="3"/>
</dbReference>
<dbReference type="VEuPathDB" id="FungiDB:ATCC64974_13720"/>
<dbReference type="PANTHER" id="PTHR19879">
    <property type="entry name" value="TRANSCRIPTION INITIATION FACTOR TFIID"/>
    <property type="match status" value="1"/>
</dbReference>
<accession>A0A505II77</accession>